<gene>
    <name evidence="2" type="ORF">HPC62_04010</name>
</gene>
<sequence length="233" mass="25405">MTHAIRVKWAAAVVLTAGLGTAIACTPSAPDAATPDPAVVLHPVDAPLRPPLTEDALRQAEAEMQQRIQSDLDLLGLGKIGSVGSPISSELVAYRQTWAETDPDMAPFLGTWAKEWDMLPHYFMTVFPSEVPGRVCLVRYSKQETATVPFEVYDTPLEFSVAQVAEGQLLASNTQSTRSLLRQVTVSNYDSEFLATVEPTGNMQVYASQRPPAIDPTWPTALMEQFRAAGCRE</sequence>
<organism evidence="2 3">
    <name type="scientific">Thermoleptolyngbya sichuanensis A183</name>
    <dbReference type="NCBI Taxonomy" id="2737172"/>
    <lineage>
        <taxon>Bacteria</taxon>
        <taxon>Bacillati</taxon>
        <taxon>Cyanobacteriota</taxon>
        <taxon>Cyanophyceae</taxon>
        <taxon>Oculatellales</taxon>
        <taxon>Oculatellaceae</taxon>
        <taxon>Thermoleptolyngbya</taxon>
        <taxon>Thermoleptolyngbya sichuanensis</taxon>
    </lineage>
</organism>
<protein>
    <recommendedName>
        <fullName evidence="4">Lipoprotein</fullName>
    </recommendedName>
</protein>
<evidence type="ECO:0000313" key="2">
    <source>
        <dbReference type="EMBL" id="QKD81454.1"/>
    </source>
</evidence>
<dbReference type="KEGG" id="theu:HPC62_04010"/>
<evidence type="ECO:0008006" key="4">
    <source>
        <dbReference type="Google" id="ProtNLM"/>
    </source>
</evidence>
<feature type="signal peptide" evidence="1">
    <location>
        <begin position="1"/>
        <end position="24"/>
    </location>
</feature>
<dbReference type="PROSITE" id="PS51257">
    <property type="entry name" value="PROKAR_LIPOPROTEIN"/>
    <property type="match status" value="1"/>
</dbReference>
<keyword evidence="3" id="KW-1185">Reference proteome</keyword>
<keyword evidence="1" id="KW-0732">Signal</keyword>
<name>A0A6M8B3Q1_9CYAN</name>
<dbReference type="EMBL" id="CP053661">
    <property type="protein sequence ID" value="QKD81454.1"/>
    <property type="molecule type" value="Genomic_DNA"/>
</dbReference>
<dbReference type="Proteomes" id="UP000505210">
    <property type="component" value="Chromosome"/>
</dbReference>
<feature type="chain" id="PRO_5026751395" description="Lipoprotein" evidence="1">
    <location>
        <begin position="25"/>
        <end position="233"/>
    </location>
</feature>
<reference evidence="2 3" key="1">
    <citation type="submission" date="2020-05" db="EMBL/GenBank/DDBJ databases">
        <title>Complete genome sequence of of a novel Thermoleptolyngbya strain isolated from hot springs of Ganzi, Sichuan China.</title>
        <authorList>
            <person name="Tang J."/>
            <person name="Daroch M."/>
            <person name="Li L."/>
            <person name="Waleron K."/>
            <person name="Waleron M."/>
            <person name="Waleron M."/>
        </authorList>
    </citation>
    <scope>NUCLEOTIDE SEQUENCE [LARGE SCALE GENOMIC DNA]</scope>
    <source>
        <strain evidence="2 3">PKUAC-SCTA183</strain>
    </source>
</reference>
<dbReference type="AlphaFoldDB" id="A0A6M8B3Q1"/>
<proteinExistence type="predicted"/>
<dbReference type="RefSeq" id="WP_172353851.1">
    <property type="nucleotide sequence ID" value="NZ_CP053661.1"/>
</dbReference>
<evidence type="ECO:0000313" key="3">
    <source>
        <dbReference type="Proteomes" id="UP000505210"/>
    </source>
</evidence>
<evidence type="ECO:0000256" key="1">
    <source>
        <dbReference type="SAM" id="SignalP"/>
    </source>
</evidence>
<accession>A0A6M8B3Q1</accession>